<name>A0A0E0IB87_ORYNI</name>
<dbReference type="EnsemblPlants" id="ONIVA08G13900.1">
    <property type="protein sequence ID" value="ONIVA08G13900.1"/>
    <property type="gene ID" value="ONIVA08G13900"/>
</dbReference>
<dbReference type="Proteomes" id="UP000006591">
    <property type="component" value="Chromosome 8"/>
</dbReference>
<keyword evidence="2" id="KW-1185">Reference proteome</keyword>
<organism evidence="1">
    <name type="scientific">Oryza nivara</name>
    <name type="common">Indian wild rice</name>
    <name type="synonym">Oryza sativa f. spontanea</name>
    <dbReference type="NCBI Taxonomy" id="4536"/>
    <lineage>
        <taxon>Eukaryota</taxon>
        <taxon>Viridiplantae</taxon>
        <taxon>Streptophyta</taxon>
        <taxon>Embryophyta</taxon>
        <taxon>Tracheophyta</taxon>
        <taxon>Spermatophyta</taxon>
        <taxon>Magnoliopsida</taxon>
        <taxon>Liliopsida</taxon>
        <taxon>Poales</taxon>
        <taxon>Poaceae</taxon>
        <taxon>BOP clade</taxon>
        <taxon>Oryzoideae</taxon>
        <taxon>Oryzeae</taxon>
        <taxon>Oryzinae</taxon>
        <taxon>Oryza</taxon>
    </lineage>
</organism>
<accession>A0A0E0IB87</accession>
<reference evidence="1" key="1">
    <citation type="submission" date="2015-04" db="UniProtKB">
        <authorList>
            <consortium name="EnsemblPlants"/>
        </authorList>
    </citation>
    <scope>IDENTIFICATION</scope>
    <source>
        <strain evidence="1">SL10</strain>
    </source>
</reference>
<dbReference type="HOGENOM" id="CLU_2389927_0_0_1"/>
<protein>
    <submittedName>
        <fullName evidence="1">Uncharacterized protein</fullName>
    </submittedName>
</protein>
<proteinExistence type="predicted"/>
<evidence type="ECO:0000313" key="2">
    <source>
        <dbReference type="Proteomes" id="UP000006591"/>
    </source>
</evidence>
<dbReference type="AlphaFoldDB" id="A0A0E0IB87"/>
<dbReference type="Gramene" id="ONIVA08G13900.1">
    <property type="protein sequence ID" value="ONIVA08G13900.1"/>
    <property type="gene ID" value="ONIVA08G13900"/>
</dbReference>
<reference evidence="1" key="2">
    <citation type="submission" date="2018-04" db="EMBL/GenBank/DDBJ databases">
        <title>OnivRS2 (Oryza nivara Reference Sequence Version 2).</title>
        <authorList>
            <person name="Zhang J."/>
            <person name="Kudrna D."/>
            <person name="Lee S."/>
            <person name="Talag J."/>
            <person name="Rajasekar S."/>
            <person name="Welchert J."/>
            <person name="Hsing Y.-I."/>
            <person name="Wing R.A."/>
        </authorList>
    </citation>
    <scope>NUCLEOTIDE SEQUENCE [LARGE SCALE GENOMIC DNA]</scope>
    <source>
        <strain evidence="1">SL10</strain>
    </source>
</reference>
<evidence type="ECO:0000313" key="1">
    <source>
        <dbReference type="EnsemblPlants" id="ONIVA08G13900.1"/>
    </source>
</evidence>
<sequence>MDEHTDSRHQISSSSCQMVDALLQPSLLSRASMRMTDSWRSTCRSIKRLLLLTCCSFHEKAESTSIMIPNLHVPVLWSRPVIVARFENPQATLS</sequence>